<dbReference type="PROSITE" id="PS51257">
    <property type="entry name" value="PROKAR_LIPOPROTEIN"/>
    <property type="match status" value="1"/>
</dbReference>
<keyword evidence="3" id="KW-1185">Reference proteome</keyword>
<dbReference type="InterPro" id="IPR036188">
    <property type="entry name" value="FAD/NAD-bd_sf"/>
</dbReference>
<dbReference type="RefSeq" id="WP_377163236.1">
    <property type="nucleotide sequence ID" value="NZ_JBHSMQ010000001.1"/>
</dbReference>
<feature type="domain" description="Amine oxidase" evidence="1">
    <location>
        <begin position="15"/>
        <end position="413"/>
    </location>
</feature>
<dbReference type="Gene3D" id="3.50.50.60">
    <property type="entry name" value="FAD/NAD(P)-binding domain"/>
    <property type="match status" value="1"/>
</dbReference>
<evidence type="ECO:0000313" key="3">
    <source>
        <dbReference type="Proteomes" id="UP001596052"/>
    </source>
</evidence>
<dbReference type="Proteomes" id="UP001596052">
    <property type="component" value="Unassembled WGS sequence"/>
</dbReference>
<accession>A0ABW0KM22</accession>
<dbReference type="GO" id="GO:0016491">
    <property type="term" value="F:oxidoreductase activity"/>
    <property type="evidence" value="ECO:0007669"/>
    <property type="project" value="UniProtKB-KW"/>
</dbReference>
<comment type="caution">
    <text evidence="2">The sequence shown here is derived from an EMBL/GenBank/DDBJ whole genome shotgun (WGS) entry which is preliminary data.</text>
</comment>
<evidence type="ECO:0000259" key="1">
    <source>
        <dbReference type="Pfam" id="PF01593"/>
    </source>
</evidence>
<name>A0ABW0KM22_9BACT</name>
<gene>
    <name evidence="2" type="ORF">ACFQDI_02945</name>
</gene>
<dbReference type="SUPFAM" id="SSF51905">
    <property type="entry name" value="FAD/NAD(P)-binding domain"/>
    <property type="match status" value="1"/>
</dbReference>
<dbReference type="PANTHER" id="PTHR42841">
    <property type="entry name" value="AMINE OXIDASE"/>
    <property type="match status" value="1"/>
</dbReference>
<dbReference type="Pfam" id="PF01593">
    <property type="entry name" value="Amino_oxidase"/>
    <property type="match status" value="1"/>
</dbReference>
<proteinExistence type="predicted"/>
<dbReference type="InterPro" id="IPR002937">
    <property type="entry name" value="Amino_oxidase"/>
</dbReference>
<reference evidence="3" key="1">
    <citation type="journal article" date="2019" name="Int. J. Syst. Evol. Microbiol.">
        <title>The Global Catalogue of Microorganisms (GCM) 10K type strain sequencing project: providing services to taxonomists for standard genome sequencing and annotation.</title>
        <authorList>
            <consortium name="The Broad Institute Genomics Platform"/>
            <consortium name="The Broad Institute Genome Sequencing Center for Infectious Disease"/>
            <person name="Wu L."/>
            <person name="Ma J."/>
        </authorList>
    </citation>
    <scope>NUCLEOTIDE SEQUENCE [LARGE SCALE GENOMIC DNA]</scope>
    <source>
        <strain evidence="3">CGMCC 4.1469</strain>
    </source>
</reference>
<keyword evidence="2" id="KW-0560">Oxidoreductase</keyword>
<dbReference type="EC" id="1.-.-.-" evidence="2"/>
<sequence length="423" mass="46384">MSEAQPKIVIVGAGLAGLACARVLAAAGRPFTILEASNAVGGRVRTDEVDGFLLDRGFQIFLPGYPEARRVLDYEALDLRSIYRGADVFVKNRFHRMADPLAHPLAALSNFNDVIASLRDKWTTLLLRKEVFGLRAPPVDIQEMETEDYLRDFGFSEKMIDRFFRPFFGGVFLEKDLRTSARMMLFLFAMFDRAGSALPARGMQAIPEQLAQALPPGSLRLNAPVAAVRAGEVTLDTGEVFHADHVIVAVSEEVAHRLLPATDNTPLLPSRSTTCMYFATDSLPPGDPILYLDGDGRGPVNSVLALSRVSPHYAPPGQHLLSASIIGAPSSTELEQVVREQMSQWFGADAVSKWRQLRTYQIRHAQPESRQLRLGEGPLASVIQPGLYRCGDWCENISINGALLSGRRCGEAVMRALGEPSPD</sequence>
<dbReference type="EMBL" id="JBHSMQ010000001">
    <property type="protein sequence ID" value="MFC5453803.1"/>
    <property type="molecule type" value="Genomic_DNA"/>
</dbReference>
<evidence type="ECO:0000313" key="2">
    <source>
        <dbReference type="EMBL" id="MFC5453803.1"/>
    </source>
</evidence>
<organism evidence="2 3">
    <name type="scientific">Prosthecobacter fluviatilis</name>
    <dbReference type="NCBI Taxonomy" id="445931"/>
    <lineage>
        <taxon>Bacteria</taxon>
        <taxon>Pseudomonadati</taxon>
        <taxon>Verrucomicrobiota</taxon>
        <taxon>Verrucomicrobiia</taxon>
        <taxon>Verrucomicrobiales</taxon>
        <taxon>Verrucomicrobiaceae</taxon>
        <taxon>Prosthecobacter</taxon>
    </lineage>
</organism>
<protein>
    <submittedName>
        <fullName evidence="2">NAD(P)/FAD-dependent oxidoreductase</fullName>
        <ecNumber evidence="2">1.-.-.-</ecNumber>
    </submittedName>
</protein>